<feature type="domain" description="Choline/carnitine acyltransferase" evidence="6">
    <location>
        <begin position="62"/>
        <end position="659"/>
    </location>
</feature>
<dbReference type="Gene3D" id="3.30.559.10">
    <property type="entry name" value="Chloramphenicol acetyltransferase-like domain"/>
    <property type="match status" value="1"/>
</dbReference>
<dbReference type="AlphaFoldDB" id="A0A3S3NJY8"/>
<dbReference type="GO" id="GO:0006635">
    <property type="term" value="P:fatty acid beta-oxidation"/>
    <property type="evidence" value="ECO:0007669"/>
    <property type="project" value="TreeGrafter"/>
</dbReference>
<evidence type="ECO:0000256" key="2">
    <source>
        <dbReference type="ARBA" id="ARBA00022679"/>
    </source>
</evidence>
<evidence type="ECO:0000313" key="7">
    <source>
        <dbReference type="EMBL" id="RWS00883.1"/>
    </source>
</evidence>
<name>A0A3S3NJY8_9ACAR</name>
<dbReference type="EMBL" id="NCKU01010303">
    <property type="protein sequence ID" value="RWS00883.1"/>
    <property type="molecule type" value="Genomic_DNA"/>
</dbReference>
<comment type="caution">
    <text evidence="7">The sequence shown here is derived from an EMBL/GenBank/DDBJ whole genome shotgun (WGS) entry which is preliminary data.</text>
</comment>
<dbReference type="InterPro" id="IPR023213">
    <property type="entry name" value="CAT-like_dom_sf"/>
</dbReference>
<dbReference type="STRING" id="1965070.A0A3S3NJY8"/>
<dbReference type="Gene3D" id="3.30.559.70">
    <property type="entry name" value="Choline/Carnitine o-acyltransferase, domain 2"/>
    <property type="match status" value="1"/>
</dbReference>
<evidence type="ECO:0000256" key="1">
    <source>
        <dbReference type="ARBA" id="ARBA00005232"/>
    </source>
</evidence>
<organism evidence="7 8">
    <name type="scientific">Dinothrombium tinctorium</name>
    <dbReference type="NCBI Taxonomy" id="1965070"/>
    <lineage>
        <taxon>Eukaryota</taxon>
        <taxon>Metazoa</taxon>
        <taxon>Ecdysozoa</taxon>
        <taxon>Arthropoda</taxon>
        <taxon>Chelicerata</taxon>
        <taxon>Arachnida</taxon>
        <taxon>Acari</taxon>
        <taxon>Acariformes</taxon>
        <taxon>Trombidiformes</taxon>
        <taxon>Prostigmata</taxon>
        <taxon>Anystina</taxon>
        <taxon>Parasitengona</taxon>
        <taxon>Trombidioidea</taxon>
        <taxon>Trombidiidae</taxon>
        <taxon>Dinothrombium</taxon>
    </lineage>
</organism>
<evidence type="ECO:0000256" key="3">
    <source>
        <dbReference type="ARBA" id="ARBA00023315"/>
    </source>
</evidence>
<evidence type="ECO:0000256" key="4">
    <source>
        <dbReference type="PIRSR" id="PIRSR600542-1"/>
    </source>
</evidence>
<proteinExistence type="inferred from homology"/>
<dbReference type="SUPFAM" id="SSF52777">
    <property type="entry name" value="CoA-dependent acyltransferases"/>
    <property type="match status" value="2"/>
</dbReference>
<evidence type="ECO:0000256" key="5">
    <source>
        <dbReference type="RuleBase" id="RU003801"/>
    </source>
</evidence>
<keyword evidence="2 5" id="KW-0808">Transferase</keyword>
<sequence>MLLTKAPLKCNFTANFLRCFVPSVNAAFVSIRAKSTLRGKDYQYLHISKLKTQHFQKSLPSLPIPELPKTCQRYLAAAEPVVRDKQQLENTRKIVKEFEKGTGAELHNELLAINKRNRHTSYISEPWFDMYLKSRLPVVLNYNPFMSFKDDPQPEYNIQSVRASNYLISALRFRRSLLDNVLAPEVYHLNPAKSDNDFYRRLMRLTPTAFAFYASALFKAFPLDMSQYTNLFSSTRIPRLGKDELLRFPESRHVAVIKRGQIFTFNVLDSRGNIKDPDYIHTCMKYLCKLEVDPNADSITFLSSEDRDQWAKVRERLIENMQNGESLRLLDSALMVICLDDVEFDTDMMKHAHNYLHGNNGLNTPLNRWFDKSFSLIFTKDGHCAINFEHSWGDGVAVLRFSTEVHKDVLKNHFVSSKKLQDPDIDPSKEVRKAEFKLDDFCKNAVKEAESKFRKNTENLRLNFHMSENMSREYFKKKKVSLDSIFQLAFQMSFIKLHNYTPVTYESCSTAAFKHGRTETVRPATMETNAAVAAFAQRDKYSASELRKMLDDCSKKHFQLTKDAAMGQGFDRHLFAMKTLAEKRGLKLPELYTDKTYDEMTHYVLSTSTLHGDCFSGGGFAPVVPDGYGIGYGSMDNILGIVCSSYAPHRDSKQFAEAFGESFNQIYRLLEKF</sequence>
<dbReference type="Proteomes" id="UP000285301">
    <property type="component" value="Unassembled WGS sequence"/>
</dbReference>
<dbReference type="Pfam" id="PF00755">
    <property type="entry name" value="Carn_acyltransf"/>
    <property type="match status" value="1"/>
</dbReference>
<keyword evidence="3 5" id="KW-0012">Acyltransferase</keyword>
<dbReference type="InterPro" id="IPR039551">
    <property type="entry name" value="Cho/carn_acyl_trans"/>
</dbReference>
<gene>
    <name evidence="7" type="ORF">B4U79_11788</name>
</gene>
<evidence type="ECO:0000259" key="6">
    <source>
        <dbReference type="Pfam" id="PF00755"/>
    </source>
</evidence>
<evidence type="ECO:0000313" key="8">
    <source>
        <dbReference type="Proteomes" id="UP000285301"/>
    </source>
</evidence>
<dbReference type="InterPro" id="IPR042231">
    <property type="entry name" value="Cho/carn_acyl_trans_2"/>
</dbReference>
<dbReference type="InterPro" id="IPR000542">
    <property type="entry name" value="Carn_acyl_trans"/>
</dbReference>
<dbReference type="OrthoDB" id="240216at2759"/>
<dbReference type="PANTHER" id="PTHR22589:SF16">
    <property type="entry name" value="CARNITINE O-PALMITOYLTRANSFERASE 2, MITOCHONDRIAL"/>
    <property type="match status" value="1"/>
</dbReference>
<dbReference type="PROSITE" id="PS00440">
    <property type="entry name" value="ACYLTRANSF_C_2"/>
    <property type="match status" value="1"/>
</dbReference>
<feature type="active site" description="Proton acceptor" evidence="4">
    <location>
        <position position="390"/>
    </location>
</feature>
<dbReference type="GO" id="GO:0005739">
    <property type="term" value="C:mitochondrion"/>
    <property type="evidence" value="ECO:0007669"/>
    <property type="project" value="TreeGrafter"/>
</dbReference>
<protein>
    <recommendedName>
        <fullName evidence="6">Choline/carnitine acyltransferase domain-containing protein</fullName>
    </recommendedName>
</protein>
<keyword evidence="8" id="KW-1185">Reference proteome</keyword>
<dbReference type="PANTHER" id="PTHR22589">
    <property type="entry name" value="CARNITINE O-ACYLTRANSFERASE"/>
    <property type="match status" value="1"/>
</dbReference>
<accession>A0A3S3NJY8</accession>
<comment type="similarity">
    <text evidence="1 5">Belongs to the carnitine/choline acetyltransferase family.</text>
</comment>
<dbReference type="GO" id="GO:0004095">
    <property type="term" value="F:carnitine O-palmitoyltransferase activity"/>
    <property type="evidence" value="ECO:0007669"/>
    <property type="project" value="TreeGrafter"/>
</dbReference>
<reference evidence="7 8" key="1">
    <citation type="journal article" date="2018" name="Gigascience">
        <title>Genomes of trombidid mites reveal novel predicted allergens and laterally-transferred genes associated with secondary metabolism.</title>
        <authorList>
            <person name="Dong X."/>
            <person name="Chaisiri K."/>
            <person name="Xia D."/>
            <person name="Armstrong S.D."/>
            <person name="Fang Y."/>
            <person name="Donnelly M.J."/>
            <person name="Kadowaki T."/>
            <person name="McGarry J.W."/>
            <person name="Darby A.C."/>
            <person name="Makepeace B.L."/>
        </authorList>
    </citation>
    <scope>NUCLEOTIDE SEQUENCE [LARGE SCALE GENOMIC DNA]</scope>
    <source>
        <strain evidence="7">UoL-WK</strain>
    </source>
</reference>